<gene>
    <name evidence="2" type="ordered locus">PA14_23690</name>
</gene>
<dbReference type="Gene3D" id="3.40.50.1110">
    <property type="entry name" value="SGNH hydrolase"/>
    <property type="match status" value="1"/>
</dbReference>
<proteinExistence type="predicted"/>
<dbReference type="SUPFAM" id="SSF52266">
    <property type="entry name" value="SGNH hydrolase"/>
    <property type="match status" value="1"/>
</dbReference>
<evidence type="ECO:0000313" key="3">
    <source>
        <dbReference type="Proteomes" id="UP000000653"/>
    </source>
</evidence>
<feature type="signal peptide" evidence="1">
    <location>
        <begin position="1"/>
        <end position="33"/>
    </location>
</feature>
<dbReference type="KEGG" id="pau:PA14_23690"/>
<dbReference type="InterPro" id="IPR036514">
    <property type="entry name" value="SGNH_hydro_sf"/>
</dbReference>
<dbReference type="PANTHER" id="PTHR43784">
    <property type="entry name" value="GDSL-LIKE LIPASE/ACYLHYDROLASE, PUTATIVE (AFU_ORTHOLOGUE AFUA_2G00820)-RELATED"/>
    <property type="match status" value="1"/>
</dbReference>
<dbReference type="AlphaFoldDB" id="A0A0H2ZDG8"/>
<dbReference type="Pfam" id="PF00657">
    <property type="entry name" value="Lipase_GDSL"/>
    <property type="match status" value="1"/>
</dbReference>
<dbReference type="RefSeq" id="WP_003138494.1">
    <property type="nucleotide sequence ID" value="NC_008463.1"/>
</dbReference>
<protein>
    <submittedName>
        <fullName evidence="2">Putative secreted protein</fullName>
    </submittedName>
</protein>
<dbReference type="InterPro" id="IPR053140">
    <property type="entry name" value="GDSL_Rv0518-like"/>
</dbReference>
<dbReference type="BioCyc" id="PAER208963:G1G74-1977-MONOMER"/>
<evidence type="ECO:0000256" key="1">
    <source>
        <dbReference type="SAM" id="SignalP"/>
    </source>
</evidence>
<dbReference type="Proteomes" id="UP000000653">
    <property type="component" value="Chromosome"/>
</dbReference>
<organism evidence="2 3">
    <name type="scientific">Pseudomonas aeruginosa (strain UCBPP-PA14)</name>
    <dbReference type="NCBI Taxonomy" id="208963"/>
    <lineage>
        <taxon>Bacteria</taxon>
        <taxon>Pseudomonadati</taxon>
        <taxon>Pseudomonadota</taxon>
        <taxon>Gammaproteobacteria</taxon>
        <taxon>Pseudomonadales</taxon>
        <taxon>Pseudomonadaceae</taxon>
        <taxon>Pseudomonas</taxon>
    </lineage>
</organism>
<name>A0A0H2ZDG8_PSEAB</name>
<accession>A0A0H2ZDG8</accession>
<dbReference type="PROSITE" id="PS51257">
    <property type="entry name" value="PROKAR_LIPOPROTEIN"/>
    <property type="match status" value="1"/>
</dbReference>
<dbReference type="PANTHER" id="PTHR43784:SF2">
    <property type="entry name" value="GDSL-LIKE LIPASE_ACYLHYDROLASE, PUTATIVE (AFU_ORTHOLOGUE AFUA_2G00820)-RELATED"/>
    <property type="match status" value="1"/>
</dbReference>
<feature type="chain" id="PRO_5030007645" evidence="1">
    <location>
        <begin position="34"/>
        <end position="442"/>
    </location>
</feature>
<dbReference type="HOGENOM" id="CLU_029872_1_0_6"/>
<dbReference type="GO" id="GO:0016788">
    <property type="term" value="F:hydrolase activity, acting on ester bonds"/>
    <property type="evidence" value="ECO:0007669"/>
    <property type="project" value="InterPro"/>
</dbReference>
<sequence>MKRPIERLPAATSSATRAFALATSLLYACAAPAASWTASWQASPQPVWAEDFLFPSNVPAELHDQTVRQLARISLGGTRVRIVLANTYGKRPIRIGRATLAKPGSERAAVATGSRHDVTFGGRRTATIAPGATLLSDPVTMPVAALSQVLVSLYLPAATPMETFHWDGRQTGWIVAGEQTQSHALQLDAADSQSTTARLLLTGILVETETATRTLVTLGDSITDGASASLDRNSRWPDFLAERLAPHGVAVVNAGISGARLLSDGMGASALARLDRDVLAQPGASSMVVMLGINDIAWPGTAFARNAAPPTLEALIAGYRQLIERAHNRGIRVVGATLTPFEGALPGTPLSDYYHPAKEALRRQVNEWIRHAGAFDAVIDFDAVLRDPKQPSRLAARYDSGDHLHPSDEGNRAMAAAIDLDVLLDEVPDGTPAEPRADSATK</sequence>
<dbReference type="CDD" id="cd01830">
    <property type="entry name" value="XynE_like"/>
    <property type="match status" value="1"/>
</dbReference>
<dbReference type="EMBL" id="CP000438">
    <property type="protein sequence ID" value="ABJ12357.1"/>
    <property type="molecule type" value="Genomic_DNA"/>
</dbReference>
<keyword evidence="1" id="KW-0732">Signal</keyword>
<reference evidence="2 3" key="1">
    <citation type="journal article" date="2006" name="Genome Biol.">
        <title>Genomic analysis reveals that Pseudomonas aeruginosa virulence is combinatorial.</title>
        <authorList>
            <person name="Lee D.G."/>
            <person name="Urbach J.M."/>
            <person name="Wu G."/>
            <person name="Liberati N.T."/>
            <person name="Feinbaum R.L."/>
            <person name="Miyata S."/>
            <person name="Diggins L.T."/>
            <person name="He J."/>
            <person name="Saucier M."/>
            <person name="Deziel E."/>
            <person name="Friedman L."/>
            <person name="Li L."/>
            <person name="Grills G."/>
            <person name="Montgomery K."/>
            <person name="Kucherlapati R."/>
            <person name="Rahme L.G."/>
            <person name="Ausubel F.M."/>
        </authorList>
    </citation>
    <scope>NUCLEOTIDE SEQUENCE [LARGE SCALE GENOMIC DNA]</scope>
    <source>
        <strain evidence="2 3">UCBPP-PA14</strain>
    </source>
</reference>
<evidence type="ECO:0000313" key="2">
    <source>
        <dbReference type="EMBL" id="ABJ12357.1"/>
    </source>
</evidence>
<dbReference type="InterPro" id="IPR001087">
    <property type="entry name" value="GDSL"/>
</dbReference>